<keyword evidence="1" id="KW-0694">RNA-binding</keyword>
<dbReference type="Pfam" id="PF00076">
    <property type="entry name" value="RRM_1"/>
    <property type="match status" value="1"/>
</dbReference>
<evidence type="ECO:0000256" key="3">
    <source>
        <dbReference type="SAM" id="Phobius"/>
    </source>
</evidence>
<reference evidence="5 6" key="1">
    <citation type="submission" date="2016-11" db="EMBL/GenBank/DDBJ databases">
        <authorList>
            <person name="Jaros S."/>
            <person name="Januszkiewicz K."/>
            <person name="Wedrychowicz H."/>
        </authorList>
    </citation>
    <scope>NUCLEOTIDE SEQUENCE [LARGE SCALE GENOMIC DNA]</scope>
    <source>
        <strain evidence="5 6">DSM 26897</strain>
    </source>
</reference>
<protein>
    <submittedName>
        <fullName evidence="5">RNA recognition motif. (A.k.a. RRM, RBD, or RNP domain)</fullName>
    </submittedName>
</protein>
<dbReference type="STRING" id="1302690.BUE76_01655"/>
<organism evidence="5 6">
    <name type="scientific">Cnuella takakiae</name>
    <dbReference type="NCBI Taxonomy" id="1302690"/>
    <lineage>
        <taxon>Bacteria</taxon>
        <taxon>Pseudomonadati</taxon>
        <taxon>Bacteroidota</taxon>
        <taxon>Chitinophagia</taxon>
        <taxon>Chitinophagales</taxon>
        <taxon>Chitinophagaceae</taxon>
        <taxon>Cnuella</taxon>
    </lineage>
</organism>
<dbReference type="InterPro" id="IPR052462">
    <property type="entry name" value="SLIRP/GR-RBP-like"/>
</dbReference>
<evidence type="ECO:0000256" key="2">
    <source>
        <dbReference type="SAM" id="MobiDB-lite"/>
    </source>
</evidence>
<dbReference type="PROSITE" id="PS50102">
    <property type="entry name" value="RRM"/>
    <property type="match status" value="1"/>
</dbReference>
<accession>A0A1M4TJ60</accession>
<proteinExistence type="predicted"/>
<keyword evidence="6" id="KW-1185">Reference proteome</keyword>
<dbReference type="InterPro" id="IPR012677">
    <property type="entry name" value="Nucleotide-bd_a/b_plait_sf"/>
</dbReference>
<feature type="transmembrane region" description="Helical" evidence="3">
    <location>
        <begin position="35"/>
        <end position="54"/>
    </location>
</feature>
<feature type="region of interest" description="Disordered" evidence="2">
    <location>
        <begin position="122"/>
        <end position="155"/>
    </location>
</feature>
<name>A0A1M4TJ60_9BACT</name>
<dbReference type="PANTHER" id="PTHR48027">
    <property type="entry name" value="HETEROGENEOUS NUCLEAR RIBONUCLEOPROTEIN 87F-RELATED"/>
    <property type="match status" value="1"/>
</dbReference>
<evidence type="ECO:0000313" key="6">
    <source>
        <dbReference type="Proteomes" id="UP000184368"/>
    </source>
</evidence>
<keyword evidence="3" id="KW-0812">Transmembrane</keyword>
<dbReference type="EMBL" id="FQUO01000001">
    <property type="protein sequence ID" value="SHE44448.1"/>
    <property type="molecule type" value="Genomic_DNA"/>
</dbReference>
<feature type="compositionally biased region" description="Gly residues" evidence="2">
    <location>
        <begin position="134"/>
        <end position="149"/>
    </location>
</feature>
<dbReference type="SMART" id="SM00360">
    <property type="entry name" value="RRM"/>
    <property type="match status" value="1"/>
</dbReference>
<keyword evidence="3" id="KW-1133">Transmembrane helix</keyword>
<feature type="compositionally biased region" description="Basic and acidic residues" evidence="2">
    <location>
        <begin position="122"/>
        <end position="133"/>
    </location>
</feature>
<feature type="transmembrane region" description="Helical" evidence="3">
    <location>
        <begin position="12"/>
        <end position="29"/>
    </location>
</feature>
<dbReference type="InterPro" id="IPR000504">
    <property type="entry name" value="RRM_dom"/>
</dbReference>
<dbReference type="InterPro" id="IPR035979">
    <property type="entry name" value="RBD_domain_sf"/>
</dbReference>
<dbReference type="Gene3D" id="3.30.70.330">
    <property type="match status" value="1"/>
</dbReference>
<gene>
    <name evidence="5" type="ORF">SAMN05444008_101419</name>
</gene>
<dbReference type="GO" id="GO:0003723">
    <property type="term" value="F:RNA binding"/>
    <property type="evidence" value="ECO:0007669"/>
    <property type="project" value="UniProtKB-KW"/>
</dbReference>
<evidence type="ECO:0000259" key="4">
    <source>
        <dbReference type="PROSITE" id="PS50102"/>
    </source>
</evidence>
<dbReference type="AlphaFoldDB" id="A0A1M4TJ60"/>
<sequence length="155" mass="16939">MQLYINTYLHQVNLSLASVTAASFALTALKSVSYFLPYSSIFYLFIVSIMNIYVSNLSFNVEDQDLQEFFTPYGVVTSAKVITDRESGRSRGFGFVEMSDDAAAKKAIAELNEASIDGRTIKVTEAKPKEDRPSGGGGFRGGNSGGGYGNNRNRY</sequence>
<feature type="domain" description="RRM" evidence="4">
    <location>
        <begin position="50"/>
        <end position="128"/>
    </location>
</feature>
<evidence type="ECO:0000313" key="5">
    <source>
        <dbReference type="EMBL" id="SHE44448.1"/>
    </source>
</evidence>
<dbReference type="Proteomes" id="UP000184368">
    <property type="component" value="Unassembled WGS sequence"/>
</dbReference>
<keyword evidence="3" id="KW-0472">Membrane</keyword>
<evidence type="ECO:0000256" key="1">
    <source>
        <dbReference type="ARBA" id="ARBA00022884"/>
    </source>
</evidence>
<dbReference type="SUPFAM" id="SSF54928">
    <property type="entry name" value="RNA-binding domain, RBD"/>
    <property type="match status" value="1"/>
</dbReference>